<feature type="non-terminal residue" evidence="1">
    <location>
        <position position="42"/>
    </location>
</feature>
<proteinExistence type="predicted"/>
<protein>
    <submittedName>
        <fullName evidence="1">Uncharacterized protein</fullName>
    </submittedName>
</protein>
<evidence type="ECO:0000313" key="1">
    <source>
        <dbReference type="EMBL" id="SBR62532.1"/>
    </source>
</evidence>
<sequence length="42" mass="5113">WFKLAAGWKRNRSRRRNSYRHTPALMAQNSCNAMLHVYKTQY</sequence>
<feature type="non-terminal residue" evidence="1">
    <location>
        <position position="1"/>
    </location>
</feature>
<dbReference type="EMBL" id="HAEF01021373">
    <property type="protein sequence ID" value="SBR62532.1"/>
    <property type="molecule type" value="Transcribed_RNA"/>
</dbReference>
<accession>A0A1A8N0W6</accession>
<name>A0A1A8N0W6_9TELE</name>
<dbReference type="AlphaFoldDB" id="A0A1A8N0W6"/>
<reference evidence="1" key="1">
    <citation type="submission" date="2016-05" db="EMBL/GenBank/DDBJ databases">
        <authorList>
            <person name="Lavstsen T."/>
            <person name="Jespersen J.S."/>
        </authorList>
    </citation>
    <scope>NUCLEOTIDE SEQUENCE</scope>
    <source>
        <tissue evidence="1">Brain</tissue>
    </source>
</reference>
<reference evidence="1" key="2">
    <citation type="submission" date="2016-06" db="EMBL/GenBank/DDBJ databases">
        <title>The genome of a short-lived fish provides insights into sex chromosome evolution and the genetic control of aging.</title>
        <authorList>
            <person name="Reichwald K."/>
            <person name="Felder M."/>
            <person name="Petzold A."/>
            <person name="Koch P."/>
            <person name="Groth M."/>
            <person name="Platzer M."/>
        </authorList>
    </citation>
    <scope>NUCLEOTIDE SEQUENCE</scope>
    <source>
        <tissue evidence="1">Brain</tissue>
    </source>
</reference>
<gene>
    <name evidence="1" type="primary">BX005380.2</name>
</gene>
<organism evidence="1">
    <name type="scientific">Nothobranchius pienaari</name>
    <dbReference type="NCBI Taxonomy" id="704102"/>
    <lineage>
        <taxon>Eukaryota</taxon>
        <taxon>Metazoa</taxon>
        <taxon>Chordata</taxon>
        <taxon>Craniata</taxon>
        <taxon>Vertebrata</taxon>
        <taxon>Euteleostomi</taxon>
        <taxon>Actinopterygii</taxon>
        <taxon>Neopterygii</taxon>
        <taxon>Teleostei</taxon>
        <taxon>Neoteleostei</taxon>
        <taxon>Acanthomorphata</taxon>
        <taxon>Ovalentaria</taxon>
        <taxon>Atherinomorphae</taxon>
        <taxon>Cyprinodontiformes</taxon>
        <taxon>Nothobranchiidae</taxon>
        <taxon>Nothobranchius</taxon>
    </lineage>
</organism>